<accession>A0A1E4QYJ8</accession>
<dbReference type="SUPFAM" id="SSF52540">
    <property type="entry name" value="P-loop containing nucleoside triphosphate hydrolases"/>
    <property type="match status" value="1"/>
</dbReference>
<dbReference type="InterPro" id="IPR027417">
    <property type="entry name" value="P-loop_NTPase"/>
</dbReference>
<name>A0A1E4QYJ8_9BACI</name>
<protein>
    <submittedName>
        <fullName evidence="1">Uncharacterized protein</fullName>
    </submittedName>
</protein>
<evidence type="ECO:0000313" key="2">
    <source>
        <dbReference type="Proteomes" id="UP000094784"/>
    </source>
</evidence>
<gene>
    <name evidence="1" type="ORF">BG258_23555</name>
</gene>
<dbReference type="Proteomes" id="UP000094784">
    <property type="component" value="Unassembled WGS sequence"/>
</dbReference>
<dbReference type="AlphaFoldDB" id="A0A1E4QYJ8"/>
<reference evidence="1 2" key="1">
    <citation type="submission" date="2016-09" db="EMBL/GenBank/DDBJ databases">
        <title>Draft genome sequence of the soil isolate, Lysinibacillus fusiformis M5, a potential hypoxanthine producer.</title>
        <authorList>
            <person name="Gallegos-Monterrosa R."/>
            <person name="Maroti G."/>
            <person name="Balint B."/>
            <person name="Kovacs A.T."/>
        </authorList>
    </citation>
    <scope>NUCLEOTIDE SEQUENCE [LARGE SCALE GENOMIC DNA]</scope>
    <source>
        <strain evidence="1 2">M5</strain>
    </source>
</reference>
<evidence type="ECO:0000313" key="1">
    <source>
        <dbReference type="EMBL" id="ODV53281.1"/>
    </source>
</evidence>
<comment type="caution">
    <text evidence="1">The sequence shown here is derived from an EMBL/GenBank/DDBJ whole genome shotgun (WGS) entry which is preliminary data.</text>
</comment>
<dbReference type="Gene3D" id="3.40.50.300">
    <property type="entry name" value="P-loop containing nucleotide triphosphate hydrolases"/>
    <property type="match status" value="1"/>
</dbReference>
<sequence>MSTEFTGFKRVAERNETFYDFSMSLNFVEKNQGKLLMVHASKGLESLVVIIIGAKEGTTPHHRATTSK</sequence>
<dbReference type="EMBL" id="MECQ01000008">
    <property type="protein sequence ID" value="ODV53281.1"/>
    <property type="molecule type" value="Genomic_DNA"/>
</dbReference>
<proteinExistence type="predicted"/>
<organism evidence="1 2">
    <name type="scientific">Lysinibacillus fusiformis</name>
    <dbReference type="NCBI Taxonomy" id="28031"/>
    <lineage>
        <taxon>Bacteria</taxon>
        <taxon>Bacillati</taxon>
        <taxon>Bacillota</taxon>
        <taxon>Bacilli</taxon>
        <taxon>Bacillales</taxon>
        <taxon>Bacillaceae</taxon>
        <taxon>Lysinibacillus</taxon>
    </lineage>
</organism>